<feature type="transmembrane region" description="Helical" evidence="1">
    <location>
        <begin position="294"/>
        <end position="315"/>
    </location>
</feature>
<feature type="transmembrane region" description="Helical" evidence="1">
    <location>
        <begin position="183"/>
        <end position="201"/>
    </location>
</feature>
<dbReference type="EMBL" id="JAGGKG010000011">
    <property type="protein sequence ID" value="MBP1905894.1"/>
    <property type="molecule type" value="Genomic_DNA"/>
</dbReference>
<gene>
    <name evidence="2" type="ORF">J2Z32_002542</name>
</gene>
<reference evidence="2 3" key="1">
    <citation type="submission" date="2021-03" db="EMBL/GenBank/DDBJ databases">
        <title>Genomic Encyclopedia of Type Strains, Phase IV (KMG-IV): sequencing the most valuable type-strain genomes for metagenomic binning, comparative biology and taxonomic classification.</title>
        <authorList>
            <person name="Goeker M."/>
        </authorList>
    </citation>
    <scope>NUCLEOTIDE SEQUENCE [LARGE SCALE GENOMIC DNA]</scope>
    <source>
        <strain evidence="2 3">DSM 14349</strain>
    </source>
</reference>
<evidence type="ECO:0000313" key="2">
    <source>
        <dbReference type="EMBL" id="MBP1905894.1"/>
    </source>
</evidence>
<protein>
    <submittedName>
        <fullName evidence="2">Membrane protein YkvI</fullName>
    </submittedName>
</protein>
<organism evidence="2 3">
    <name type="scientific">Paenibacillus turicensis</name>
    <dbReference type="NCBI Taxonomy" id="160487"/>
    <lineage>
        <taxon>Bacteria</taxon>
        <taxon>Bacillati</taxon>
        <taxon>Bacillota</taxon>
        <taxon>Bacilli</taxon>
        <taxon>Bacillales</taxon>
        <taxon>Paenibacillaceae</taxon>
        <taxon>Paenibacillus</taxon>
    </lineage>
</organism>
<keyword evidence="1" id="KW-0472">Membrane</keyword>
<accession>A0ABS4FTW5</accession>
<feature type="transmembrane region" description="Helical" evidence="1">
    <location>
        <begin position="7"/>
        <end position="24"/>
    </location>
</feature>
<keyword evidence="1" id="KW-1133">Transmembrane helix</keyword>
<feature type="transmembrane region" description="Helical" evidence="1">
    <location>
        <begin position="36"/>
        <end position="56"/>
    </location>
</feature>
<dbReference type="RefSeq" id="WP_210089509.1">
    <property type="nucleotide sequence ID" value="NZ_JAGGKG010000011.1"/>
</dbReference>
<feature type="transmembrane region" description="Helical" evidence="1">
    <location>
        <begin position="263"/>
        <end position="282"/>
    </location>
</feature>
<dbReference type="PANTHER" id="PTHR37814">
    <property type="entry name" value="CONSERVED MEMBRANE PROTEIN"/>
    <property type="match status" value="1"/>
</dbReference>
<sequence length="352" mass="38847">MKNAQKVVQIAFTYIGTVVGAGFATGREVLQFFTQYGKWGTFTILLASILFIWLGTKMMLLAQKIKAVSYEDLNCQLFGVHIGRILSFFTLIILIGVNSVMLAGAGSVFSEHLGLYYQTGLWITIISTFFLLHRGMKGIIQLNSVVVPLMLTISLVIIINTIYSPQSANFITLESDFSMLSIWAAPLLYTSFNLSMSQAVLVPMGGMIENRKVIIWGGILGGLGIGFMLLAAHFALSSQMPGIMQFEIPMGHIARQLGHAVQLIYVILIFMEIFSTFVADIYGVTLQLKQYIPVSAKIISICILMICYITSQFGFSSLLSLLYPIFGLFSALWTVLLIAYKSNKIPAIPKAL</sequence>
<evidence type="ECO:0000256" key="1">
    <source>
        <dbReference type="SAM" id="Phobius"/>
    </source>
</evidence>
<name>A0ABS4FTW5_9BACL</name>
<evidence type="ECO:0000313" key="3">
    <source>
        <dbReference type="Proteomes" id="UP001519272"/>
    </source>
</evidence>
<comment type="caution">
    <text evidence="2">The sequence shown here is derived from an EMBL/GenBank/DDBJ whole genome shotgun (WGS) entry which is preliminary data.</text>
</comment>
<feature type="transmembrane region" description="Helical" evidence="1">
    <location>
        <begin position="85"/>
        <end position="109"/>
    </location>
</feature>
<proteinExistence type="predicted"/>
<keyword evidence="1" id="KW-0812">Transmembrane</keyword>
<feature type="transmembrane region" description="Helical" evidence="1">
    <location>
        <begin position="145"/>
        <end position="163"/>
    </location>
</feature>
<keyword evidence="3" id="KW-1185">Reference proteome</keyword>
<feature type="transmembrane region" description="Helical" evidence="1">
    <location>
        <begin position="321"/>
        <end position="340"/>
    </location>
</feature>
<feature type="transmembrane region" description="Helical" evidence="1">
    <location>
        <begin position="115"/>
        <end position="133"/>
    </location>
</feature>
<feature type="transmembrane region" description="Helical" evidence="1">
    <location>
        <begin position="213"/>
        <end position="236"/>
    </location>
</feature>
<dbReference type="Proteomes" id="UP001519272">
    <property type="component" value="Unassembled WGS sequence"/>
</dbReference>
<dbReference type="InterPro" id="IPR038728">
    <property type="entry name" value="YkvI-like"/>
</dbReference>
<dbReference type="PANTHER" id="PTHR37814:SF1">
    <property type="entry name" value="MEMBRANE PROTEIN"/>
    <property type="match status" value="1"/>
</dbReference>